<dbReference type="OrthoDB" id="9805760at2"/>
<dbReference type="InterPro" id="IPR013783">
    <property type="entry name" value="Ig-like_fold"/>
</dbReference>
<evidence type="ECO:0000313" key="3">
    <source>
        <dbReference type="Proteomes" id="UP000199153"/>
    </source>
</evidence>
<dbReference type="Gene3D" id="2.60.40.10">
    <property type="entry name" value="Immunoglobulins"/>
    <property type="match status" value="1"/>
</dbReference>
<dbReference type="EMBL" id="FOVL01000021">
    <property type="protein sequence ID" value="SFN85571.1"/>
    <property type="molecule type" value="Genomic_DNA"/>
</dbReference>
<accession>A0A1I5CG09</accession>
<evidence type="ECO:0008006" key="4">
    <source>
        <dbReference type="Google" id="ProtNLM"/>
    </source>
</evidence>
<dbReference type="STRING" id="287099.SAMN05660413_02825"/>
<name>A0A1I5CG09_9FLAO</name>
<organism evidence="2 3">
    <name type="scientific">Salegentibacter flavus</name>
    <dbReference type="NCBI Taxonomy" id="287099"/>
    <lineage>
        <taxon>Bacteria</taxon>
        <taxon>Pseudomonadati</taxon>
        <taxon>Bacteroidota</taxon>
        <taxon>Flavobacteriia</taxon>
        <taxon>Flavobacteriales</taxon>
        <taxon>Flavobacteriaceae</taxon>
        <taxon>Salegentibacter</taxon>
    </lineage>
</organism>
<reference evidence="2 3" key="1">
    <citation type="submission" date="2016-10" db="EMBL/GenBank/DDBJ databases">
        <authorList>
            <person name="de Groot N.N."/>
        </authorList>
    </citation>
    <scope>NUCLEOTIDE SEQUENCE [LARGE SCALE GENOMIC DNA]</scope>
    <source>
        <strain evidence="2 3">DSM 17794</strain>
    </source>
</reference>
<keyword evidence="3" id="KW-1185">Reference proteome</keyword>
<protein>
    <recommendedName>
        <fullName evidence="4">Fibronectin type-III domain-containing protein</fullName>
    </recommendedName>
</protein>
<dbReference type="AlphaFoldDB" id="A0A1I5CG09"/>
<gene>
    <name evidence="2" type="ORF">SAMN05660413_02825</name>
</gene>
<feature type="signal peptide" evidence="1">
    <location>
        <begin position="1"/>
        <end position="24"/>
    </location>
</feature>
<keyword evidence="1" id="KW-0732">Signal</keyword>
<evidence type="ECO:0000313" key="2">
    <source>
        <dbReference type="EMBL" id="SFN85571.1"/>
    </source>
</evidence>
<dbReference type="PROSITE" id="PS51257">
    <property type="entry name" value="PROKAR_LIPOPROTEIN"/>
    <property type="match status" value="1"/>
</dbReference>
<sequence length="225" mass="24446">MKIIFKIFSVFSLSLLLASCSSDNNPTILAATIPTVSLETTSANVEKTYTTIEISGTVDDDGGDPVTARGTVWSTDPNPSLIDNFTTESSATFTSEIIDLEANTTYYFKTYATNAEGTAYSSEESFTTNSLGGTTWDFHVVYDQNTSWHGDVVFNADGTAVYDEPSSPGTYLTNGTWVLNGNDLIYDFDSSDPGNVTYTGTIEVDEMSGVFDYPNHQGTWSAIEY</sequence>
<proteinExistence type="predicted"/>
<evidence type="ECO:0000256" key="1">
    <source>
        <dbReference type="SAM" id="SignalP"/>
    </source>
</evidence>
<feature type="chain" id="PRO_5011521760" description="Fibronectin type-III domain-containing protein" evidence="1">
    <location>
        <begin position="25"/>
        <end position="225"/>
    </location>
</feature>
<dbReference type="RefSeq" id="WP_093410821.1">
    <property type="nucleotide sequence ID" value="NZ_FOVL01000021.1"/>
</dbReference>
<dbReference type="Proteomes" id="UP000199153">
    <property type="component" value="Unassembled WGS sequence"/>
</dbReference>